<comment type="caution">
    <text evidence="3">The sequence shown here is derived from an EMBL/GenBank/DDBJ whole genome shotgun (WGS) entry which is preliminary data.</text>
</comment>
<evidence type="ECO:0000313" key="3">
    <source>
        <dbReference type="EMBL" id="GFH55332.1"/>
    </source>
</evidence>
<keyword evidence="2" id="KW-1133">Transmembrane helix</keyword>
<feature type="compositionally biased region" description="Low complexity" evidence="1">
    <location>
        <begin position="299"/>
        <end position="315"/>
    </location>
</feature>
<sequence length="421" mass="45522">MEIPGCQCPATDCSSSPFTTGCEVLSAISLQTDNNSNNVCDTFSSDPFQSQYGPSAPLINEGLGRGIYYPSAPIAIQFGTGTCQTAQQEMNSCPTSPLTQGRIQTQFVSGRQCGMMTITPPPSDPTKLVTFRISAVCSSWYNGQEIDSGYDDSLLVYVQQKRGELTNLCETQVIQDGINGVPFEPRLSSQDWIHVSDQERYMCFDGGFHTKLGKNWYIMITSFGNEPCHGPNPYTDAPTVVQSSSPSRMESHAPSVLSPSPSLMETKSPTVSPAIVSSNAPSSSSPTVAPVSFVDHPKPTTSPSETLTSSPSLTSTLSTTALPTSNIKEEGSTTTIFIDPKANPILAFGVSAFLIFIVAAIGFVVYKKKSKKRKETTRLAKYDELQQDVCVIYDQAISDGIEIEPSPRKMTRGKMVEYGEI</sequence>
<reference evidence="3 4" key="1">
    <citation type="journal article" date="2021" name="Sci. Rep.">
        <title>The genome of the diatom Chaetoceros tenuissimus carries an ancient integrated fragment of an extant virus.</title>
        <authorList>
            <person name="Hongo Y."/>
            <person name="Kimura K."/>
            <person name="Takaki Y."/>
            <person name="Yoshida Y."/>
            <person name="Baba S."/>
            <person name="Kobayashi G."/>
            <person name="Nagasaki K."/>
            <person name="Hano T."/>
            <person name="Tomaru Y."/>
        </authorList>
    </citation>
    <scope>NUCLEOTIDE SEQUENCE [LARGE SCALE GENOMIC DNA]</scope>
    <source>
        <strain evidence="3 4">NIES-3715</strain>
    </source>
</reference>
<keyword evidence="2" id="KW-0472">Membrane</keyword>
<evidence type="ECO:0000256" key="2">
    <source>
        <dbReference type="SAM" id="Phobius"/>
    </source>
</evidence>
<feature type="compositionally biased region" description="Polar residues" evidence="1">
    <location>
        <begin position="257"/>
        <end position="270"/>
    </location>
</feature>
<organism evidence="3 4">
    <name type="scientific">Chaetoceros tenuissimus</name>
    <dbReference type="NCBI Taxonomy" id="426638"/>
    <lineage>
        <taxon>Eukaryota</taxon>
        <taxon>Sar</taxon>
        <taxon>Stramenopiles</taxon>
        <taxon>Ochrophyta</taxon>
        <taxon>Bacillariophyta</taxon>
        <taxon>Coscinodiscophyceae</taxon>
        <taxon>Chaetocerotophycidae</taxon>
        <taxon>Chaetocerotales</taxon>
        <taxon>Chaetocerotaceae</taxon>
        <taxon>Chaetoceros</taxon>
    </lineage>
</organism>
<keyword evidence="4" id="KW-1185">Reference proteome</keyword>
<feature type="region of interest" description="Disordered" evidence="1">
    <location>
        <begin position="234"/>
        <end position="315"/>
    </location>
</feature>
<feature type="compositionally biased region" description="Low complexity" evidence="1">
    <location>
        <begin position="271"/>
        <end position="292"/>
    </location>
</feature>
<protein>
    <submittedName>
        <fullName evidence="3">Uncharacterized protein</fullName>
    </submittedName>
</protein>
<proteinExistence type="predicted"/>
<feature type="transmembrane region" description="Helical" evidence="2">
    <location>
        <begin position="345"/>
        <end position="366"/>
    </location>
</feature>
<name>A0AAD3D001_9STRA</name>
<dbReference type="EMBL" id="BLLK01000047">
    <property type="protein sequence ID" value="GFH55332.1"/>
    <property type="molecule type" value="Genomic_DNA"/>
</dbReference>
<dbReference type="Proteomes" id="UP001054902">
    <property type="component" value="Unassembled WGS sequence"/>
</dbReference>
<keyword evidence="2" id="KW-0812">Transmembrane</keyword>
<dbReference type="AlphaFoldDB" id="A0AAD3D001"/>
<evidence type="ECO:0000313" key="4">
    <source>
        <dbReference type="Proteomes" id="UP001054902"/>
    </source>
</evidence>
<accession>A0AAD3D001</accession>
<evidence type="ECO:0000256" key="1">
    <source>
        <dbReference type="SAM" id="MobiDB-lite"/>
    </source>
</evidence>
<gene>
    <name evidence="3" type="ORF">CTEN210_11808</name>
</gene>